<name>A0A132NHT0_9ACTN</name>
<dbReference type="Proteomes" id="UP000070598">
    <property type="component" value="Unassembled WGS sequence"/>
</dbReference>
<proteinExistence type="predicted"/>
<dbReference type="PANTHER" id="PTHR33627:SF1">
    <property type="entry name" value="TRANSPOSASE"/>
    <property type="match status" value="1"/>
</dbReference>
<feature type="domain" description="Transposase IS701-like DDE" evidence="1">
    <location>
        <begin position="23"/>
        <end position="108"/>
    </location>
</feature>
<dbReference type="InterPro" id="IPR038721">
    <property type="entry name" value="IS701-like_DDE_dom"/>
</dbReference>
<evidence type="ECO:0000313" key="2">
    <source>
        <dbReference type="EMBL" id="KWX09639.1"/>
    </source>
</evidence>
<gene>
    <name evidence="2" type="ORF">TR74_08400</name>
</gene>
<dbReference type="AlphaFoldDB" id="A0A132NHT0"/>
<feature type="non-terminal residue" evidence="2">
    <location>
        <position position="119"/>
    </location>
</feature>
<comment type="caution">
    <text evidence="2">The sequence shown here is derived from an EMBL/GenBank/DDBJ whole genome shotgun (WGS) entry which is preliminary data.</text>
</comment>
<evidence type="ECO:0000259" key="1">
    <source>
        <dbReference type="Pfam" id="PF13546"/>
    </source>
</evidence>
<dbReference type="Pfam" id="PF13546">
    <property type="entry name" value="DDE_5"/>
    <property type="match status" value="1"/>
</dbReference>
<accession>A0A132NHT0</accession>
<sequence>MREMTPEELTGARARLEAFAAEVFGSFGRVAQRCWGERYVRGLLGEGRRKSVEPMAARLGVDRQGLQQFLTDAPWVPQLVLAELAWRLEAAIRPVAWVVDDVCFPRTATPRRGWPRSTA</sequence>
<dbReference type="InterPro" id="IPR039365">
    <property type="entry name" value="IS701-like"/>
</dbReference>
<reference evidence="3" key="1">
    <citation type="submission" date="2015-02" db="EMBL/GenBank/DDBJ databases">
        <title>Physiological reanalysis, assessment of diazotrophy, and genome sequences of multiple isolates of Streptomyces thermoautotrophicus.</title>
        <authorList>
            <person name="MacKellar D.C."/>
            <person name="Lieber L."/>
            <person name="Norman J."/>
            <person name="Bolger A."/>
            <person name="Tobin C."/>
            <person name="Murray J.W."/>
            <person name="Friesen M."/>
            <person name="Prell J."/>
        </authorList>
    </citation>
    <scope>NUCLEOTIDE SEQUENCE [LARGE SCALE GENOMIC DNA]</scope>
    <source>
        <strain evidence="3">UBT1</strain>
    </source>
</reference>
<protein>
    <recommendedName>
        <fullName evidence="1">Transposase IS701-like DDE domain-containing protein</fullName>
    </recommendedName>
</protein>
<dbReference type="EMBL" id="JYIK01000762">
    <property type="protein sequence ID" value="KWX09639.1"/>
    <property type="molecule type" value="Genomic_DNA"/>
</dbReference>
<evidence type="ECO:0000313" key="3">
    <source>
        <dbReference type="Proteomes" id="UP000070598"/>
    </source>
</evidence>
<dbReference type="PANTHER" id="PTHR33627">
    <property type="entry name" value="TRANSPOSASE"/>
    <property type="match status" value="1"/>
</dbReference>
<organism evidence="2 3">
    <name type="scientific">Carbonactinospora thermoautotrophica</name>
    <dbReference type="NCBI Taxonomy" id="1469144"/>
    <lineage>
        <taxon>Bacteria</taxon>
        <taxon>Bacillati</taxon>
        <taxon>Actinomycetota</taxon>
        <taxon>Actinomycetes</taxon>
        <taxon>Kitasatosporales</taxon>
        <taxon>Carbonactinosporaceae</taxon>
        <taxon>Carbonactinospora</taxon>
    </lineage>
</organism>